<reference evidence="3 4" key="1">
    <citation type="journal article" date="2019" name="Sci. Rep.">
        <title>Orb-weaving spider Araneus ventricosus genome elucidates the spidroin gene catalogue.</title>
        <authorList>
            <person name="Kono N."/>
            <person name="Nakamura H."/>
            <person name="Ohtoshi R."/>
            <person name="Moran D.A.P."/>
            <person name="Shinohara A."/>
            <person name="Yoshida Y."/>
            <person name="Fujiwara M."/>
            <person name="Mori M."/>
            <person name="Tomita M."/>
            <person name="Arakawa K."/>
        </authorList>
    </citation>
    <scope>NUCLEOTIDE SEQUENCE [LARGE SCALE GENOMIC DNA]</scope>
</reference>
<name>A0A4Y2WZE0_ARAVE</name>
<feature type="compositionally biased region" description="Acidic residues" evidence="1">
    <location>
        <begin position="157"/>
        <end position="169"/>
    </location>
</feature>
<feature type="region of interest" description="Disordered" evidence="1">
    <location>
        <begin position="153"/>
        <end position="187"/>
    </location>
</feature>
<protein>
    <recommendedName>
        <fullName evidence="2">Integrase p58-like C-terminal domain-containing protein</fullName>
    </recommendedName>
</protein>
<accession>A0A4Y2WZE0</accession>
<proteinExistence type="predicted"/>
<evidence type="ECO:0000256" key="1">
    <source>
        <dbReference type="SAM" id="MobiDB-lite"/>
    </source>
</evidence>
<gene>
    <name evidence="3" type="ORF">AVEN_83770_1</name>
</gene>
<feature type="domain" description="Integrase p58-like C-terminal" evidence="2">
    <location>
        <begin position="88"/>
        <end position="126"/>
    </location>
</feature>
<sequence length="187" mass="21881">MVLDISSFCGENLTNSLHTRRKFLSLSEREIDCRHPCASCQLEAQQRDKDRYDSKHRDVSYNPGDLVWVFTPVRKVGLSEKLLKRYFGPYRVVQRLSDVTYEVEELEPSPRRRKTREVVHVLRMKKYYDPVEQEQILTDDSTTLRNEAAPDIVYDSEINDEDATSDSSEETISYKGPITRSRTRTEL</sequence>
<dbReference type="Proteomes" id="UP000499080">
    <property type="component" value="Unassembled WGS sequence"/>
</dbReference>
<evidence type="ECO:0000313" key="3">
    <source>
        <dbReference type="EMBL" id="GBO41287.1"/>
    </source>
</evidence>
<evidence type="ECO:0000259" key="2">
    <source>
        <dbReference type="Pfam" id="PF22938"/>
    </source>
</evidence>
<keyword evidence="4" id="KW-1185">Reference proteome</keyword>
<evidence type="ECO:0000313" key="4">
    <source>
        <dbReference type="Proteomes" id="UP000499080"/>
    </source>
</evidence>
<dbReference type="Pfam" id="PF22938">
    <property type="entry name" value="Integrase_p58_C"/>
    <property type="match status" value="1"/>
</dbReference>
<organism evidence="3 4">
    <name type="scientific">Araneus ventricosus</name>
    <name type="common">Orbweaver spider</name>
    <name type="synonym">Epeira ventricosa</name>
    <dbReference type="NCBI Taxonomy" id="182803"/>
    <lineage>
        <taxon>Eukaryota</taxon>
        <taxon>Metazoa</taxon>
        <taxon>Ecdysozoa</taxon>
        <taxon>Arthropoda</taxon>
        <taxon>Chelicerata</taxon>
        <taxon>Arachnida</taxon>
        <taxon>Araneae</taxon>
        <taxon>Araneomorphae</taxon>
        <taxon>Entelegynae</taxon>
        <taxon>Araneoidea</taxon>
        <taxon>Araneidae</taxon>
        <taxon>Araneus</taxon>
    </lineage>
</organism>
<dbReference type="OrthoDB" id="6516679at2759"/>
<dbReference type="AlphaFoldDB" id="A0A4Y2WZE0"/>
<dbReference type="EMBL" id="BGPR01066869">
    <property type="protein sequence ID" value="GBO41287.1"/>
    <property type="molecule type" value="Genomic_DNA"/>
</dbReference>
<comment type="caution">
    <text evidence="3">The sequence shown here is derived from an EMBL/GenBank/DDBJ whole genome shotgun (WGS) entry which is preliminary data.</text>
</comment>
<dbReference type="InterPro" id="IPR054465">
    <property type="entry name" value="Integrase_p58-like_C"/>
</dbReference>